<comment type="caution">
    <text evidence="1">The sequence shown here is derived from an EMBL/GenBank/DDBJ whole genome shotgun (WGS) entry which is preliminary data.</text>
</comment>
<dbReference type="GO" id="GO:0016746">
    <property type="term" value="F:acyltransferase activity"/>
    <property type="evidence" value="ECO:0007669"/>
    <property type="project" value="InterPro"/>
</dbReference>
<evidence type="ECO:0000313" key="1">
    <source>
        <dbReference type="EMBL" id="RFU41885.1"/>
    </source>
</evidence>
<dbReference type="AlphaFoldDB" id="A0A372JPC8"/>
<dbReference type="InterPro" id="IPR016039">
    <property type="entry name" value="Thiolase-like"/>
</dbReference>
<reference evidence="1 2" key="1">
    <citation type="submission" date="2018-08" db="EMBL/GenBank/DDBJ databases">
        <title>Actinomadura jelena sp. nov., a novel Actinomycete isolated from soil in Chad.</title>
        <authorList>
            <person name="Shi L."/>
        </authorList>
    </citation>
    <scope>NUCLEOTIDE SEQUENCE [LARGE SCALE GENOMIC DNA]</scope>
    <source>
        <strain evidence="1 2">NEAU-G17</strain>
    </source>
</reference>
<dbReference type="OrthoDB" id="3368027at2"/>
<keyword evidence="2" id="KW-1185">Reference proteome</keyword>
<dbReference type="Proteomes" id="UP000261811">
    <property type="component" value="Unassembled WGS sequence"/>
</dbReference>
<dbReference type="RefSeq" id="WP_117357110.1">
    <property type="nucleotide sequence ID" value="NZ_QURH01000180.1"/>
</dbReference>
<dbReference type="EMBL" id="QURH01000180">
    <property type="protein sequence ID" value="RFU41885.1"/>
    <property type="molecule type" value="Genomic_DNA"/>
</dbReference>
<accession>A0A372JPC8</accession>
<evidence type="ECO:0000313" key="2">
    <source>
        <dbReference type="Proteomes" id="UP000261811"/>
    </source>
</evidence>
<gene>
    <name evidence="1" type="ORF">DZF91_09530</name>
</gene>
<proteinExistence type="predicted"/>
<organism evidence="1 2">
    <name type="scientific">Actinomadura logoneensis</name>
    <dbReference type="NCBI Taxonomy" id="2293572"/>
    <lineage>
        <taxon>Bacteria</taxon>
        <taxon>Bacillati</taxon>
        <taxon>Actinomycetota</taxon>
        <taxon>Actinomycetes</taxon>
        <taxon>Streptosporangiales</taxon>
        <taxon>Thermomonosporaceae</taxon>
        <taxon>Actinomadura</taxon>
    </lineage>
</organism>
<sequence length="246" mass="26332">MQTDLLRPYRRELRAEVLAQGRRNTFTEMSQALLAALGPLKDPLDMILVVNSVPDADPRRSPSCHLTDVAPGDALAFNLSDQGAAGPFTALRLVTEYAKVSGFRHALVVVLDQRTFPYDVTGADGVPEHDCAVGLLLGPTGPAGEPAVHQRADVAPEEVPAHLNAEGETSAVLVAGEGIEPDWIAPGRFTEVIWAPEGRPCTGPWSALAASLPRLAARGPDHLVVADYDRAQRYLCLSSMDLEEAL</sequence>
<protein>
    <submittedName>
        <fullName evidence="1">Uncharacterized protein</fullName>
    </submittedName>
</protein>
<name>A0A372JPC8_9ACTN</name>
<dbReference type="SUPFAM" id="SSF53901">
    <property type="entry name" value="Thiolase-like"/>
    <property type="match status" value="1"/>
</dbReference>